<name>B5CR85_9FIRM</name>
<keyword evidence="2" id="KW-1185">Reference proteome</keyword>
<dbReference type="EMBL" id="ABOU02000046">
    <property type="protein sequence ID" value="EDY32247.1"/>
    <property type="molecule type" value="Genomic_DNA"/>
</dbReference>
<accession>B5CR85</accession>
<organism evidence="1 2">
    <name type="scientific">[Ruminococcus] lactaris ATCC 29176</name>
    <dbReference type="NCBI Taxonomy" id="471875"/>
    <lineage>
        <taxon>Bacteria</taxon>
        <taxon>Bacillati</taxon>
        <taxon>Bacillota</taxon>
        <taxon>Clostridia</taxon>
        <taxon>Lachnospirales</taxon>
        <taxon>Lachnospiraceae</taxon>
        <taxon>Mediterraneibacter</taxon>
    </lineage>
</organism>
<reference evidence="1 2" key="2">
    <citation type="submission" date="2008-08" db="EMBL/GenBank/DDBJ databases">
        <authorList>
            <person name="Fulton L."/>
            <person name="Clifton S."/>
            <person name="Fulton B."/>
            <person name="Xu J."/>
            <person name="Minx P."/>
            <person name="Pepin K.H."/>
            <person name="Johnson M."/>
            <person name="Bhonagiri V."/>
            <person name="Nash W.E."/>
            <person name="Mardis E.R."/>
            <person name="Wilson R.K."/>
        </authorList>
    </citation>
    <scope>NUCLEOTIDE SEQUENCE [LARGE SCALE GENOMIC DNA]</scope>
    <source>
        <strain evidence="1 2">ATCC 29176</strain>
    </source>
</reference>
<dbReference type="Proteomes" id="UP000003254">
    <property type="component" value="Unassembled WGS sequence"/>
</dbReference>
<evidence type="ECO:0000313" key="1">
    <source>
        <dbReference type="EMBL" id="EDY32247.1"/>
    </source>
</evidence>
<protein>
    <submittedName>
        <fullName evidence="1">Uncharacterized protein</fullName>
    </submittedName>
</protein>
<comment type="caution">
    <text evidence="1">The sequence shown here is derived from an EMBL/GenBank/DDBJ whole genome shotgun (WGS) entry which is preliminary data.</text>
</comment>
<reference evidence="1 2" key="1">
    <citation type="submission" date="2008-08" db="EMBL/GenBank/DDBJ databases">
        <title>Draft genome sequence of Ruminococcus lactaris ATCC 29176.</title>
        <authorList>
            <person name="Sudarsanam P."/>
            <person name="Ley R."/>
            <person name="Guruge J."/>
            <person name="Turnbaugh P.J."/>
            <person name="Mahowald M."/>
            <person name="Liep D."/>
            <person name="Gordon J."/>
        </authorList>
    </citation>
    <scope>NUCLEOTIDE SEQUENCE [LARGE SCALE GENOMIC DNA]</scope>
    <source>
        <strain evidence="1 2">ATCC 29176</strain>
    </source>
</reference>
<dbReference type="HOGENOM" id="CLU_3011589_0_0_9"/>
<proteinExistence type="predicted"/>
<gene>
    <name evidence="1" type="ORF">RUMLAC_01985</name>
</gene>
<dbReference type="AlphaFoldDB" id="B5CR85"/>
<evidence type="ECO:0000313" key="2">
    <source>
        <dbReference type="Proteomes" id="UP000003254"/>
    </source>
</evidence>
<sequence>MIHKQEFIPLPHPLPHPLSHPHPQFVAVNSLMLNPPDRFILQFYSMPETKKCSGRI</sequence>